<gene>
    <name evidence="2" type="ORF">ZT3D7_G6739</name>
</gene>
<dbReference type="PANTHER" id="PTHR47098">
    <property type="entry name" value="PROTEIN MAK32"/>
    <property type="match status" value="1"/>
</dbReference>
<evidence type="ECO:0000313" key="2">
    <source>
        <dbReference type="EMBL" id="SMQ51586.1"/>
    </source>
</evidence>
<dbReference type="InterPro" id="IPR029056">
    <property type="entry name" value="Ribokinase-like"/>
</dbReference>
<protein>
    <recommendedName>
        <fullName evidence="1">Carbohydrate kinase PfkB domain-containing protein</fullName>
    </recommendedName>
</protein>
<dbReference type="InterPro" id="IPR011611">
    <property type="entry name" value="PfkB_dom"/>
</dbReference>
<dbReference type="Proteomes" id="UP000215127">
    <property type="component" value="Chromosome 6"/>
</dbReference>
<dbReference type="STRING" id="1276538.A0A1X7RVX7"/>
<dbReference type="SUPFAM" id="SSF53613">
    <property type="entry name" value="Ribokinase-like"/>
    <property type="match status" value="1"/>
</dbReference>
<name>A0A1X7RVX7_ZYMT9</name>
<evidence type="ECO:0000259" key="1">
    <source>
        <dbReference type="Pfam" id="PF00294"/>
    </source>
</evidence>
<dbReference type="PANTHER" id="PTHR47098:SF1">
    <property type="entry name" value="PFKB FAMILY CARBOHYDRATE KINASE SUPERFAMILY (AFU_ORTHOLOGUE AFUA_4G09500)"/>
    <property type="match status" value="1"/>
</dbReference>
<feature type="domain" description="Carbohydrate kinase PfkB" evidence="1">
    <location>
        <begin position="172"/>
        <end position="306"/>
    </location>
</feature>
<dbReference type="Pfam" id="PF00294">
    <property type="entry name" value="PfkB"/>
    <property type="match status" value="1"/>
</dbReference>
<reference evidence="2 3" key="1">
    <citation type="submission" date="2016-06" db="EMBL/GenBank/DDBJ databases">
        <authorList>
            <person name="Kjaerup R.B."/>
            <person name="Dalgaard T.S."/>
            <person name="Juul-Madsen H.R."/>
        </authorList>
    </citation>
    <scope>NUCLEOTIDE SEQUENCE [LARGE SCALE GENOMIC DNA]</scope>
</reference>
<accession>A0A1X7RVX7</accession>
<keyword evidence="3" id="KW-1185">Reference proteome</keyword>
<organism evidence="2 3">
    <name type="scientific">Zymoseptoria tritici (strain ST99CH_3D7)</name>
    <dbReference type="NCBI Taxonomy" id="1276538"/>
    <lineage>
        <taxon>Eukaryota</taxon>
        <taxon>Fungi</taxon>
        <taxon>Dikarya</taxon>
        <taxon>Ascomycota</taxon>
        <taxon>Pezizomycotina</taxon>
        <taxon>Dothideomycetes</taxon>
        <taxon>Dothideomycetidae</taxon>
        <taxon>Mycosphaerellales</taxon>
        <taxon>Mycosphaerellaceae</taxon>
        <taxon>Zymoseptoria</taxon>
    </lineage>
</organism>
<sequence length="339" mass="36942">MGDARFVSLGGVWLDDIQIGGQTVHRQVLGGSVTFATLGARLFSPTDPSSIRFVIRAGNDFPSETIWKLRRWKTSLVVEWIEVLPAARGVLQYDEHDASRTTYHRLTSPLLSTHHNLTLSDVVGASCFHFFSTPETVKEEIDSISDIRARHGLSGDLIAIWEPQAKSCSPRTLSPHLEIAKIVDVFSPNHVELESFFSYAKRSSFDESRVEAQASHFLESGVGWEGAGCIVVRAGEHGCLVMSRKIGAVWLPAVIPPESPKVVDATGAGNAFLGGFAIGLLESGDFVVAAKYGQVAASFAIEQVGVPEVTGHGEDELWNGESVMERLNSYSHALRNRRS</sequence>
<dbReference type="EMBL" id="LT853697">
    <property type="protein sequence ID" value="SMQ51586.1"/>
    <property type="molecule type" value="Genomic_DNA"/>
</dbReference>
<dbReference type="AlphaFoldDB" id="A0A1X7RVX7"/>
<evidence type="ECO:0000313" key="3">
    <source>
        <dbReference type="Proteomes" id="UP000215127"/>
    </source>
</evidence>
<dbReference type="Gene3D" id="3.40.1190.20">
    <property type="match status" value="1"/>
</dbReference>
<proteinExistence type="predicted"/>